<organism evidence="1 2">
    <name type="scientific">Methanolacinia petrolearia (strain DSM 11571 / OCM 486 / SEBR 4847)</name>
    <name type="common">Methanoplanus petrolearius</name>
    <dbReference type="NCBI Taxonomy" id="679926"/>
    <lineage>
        <taxon>Archaea</taxon>
        <taxon>Methanobacteriati</taxon>
        <taxon>Methanobacteriota</taxon>
        <taxon>Stenosarchaea group</taxon>
        <taxon>Methanomicrobia</taxon>
        <taxon>Methanomicrobiales</taxon>
        <taxon>Methanomicrobiaceae</taxon>
        <taxon>Methanolacinia</taxon>
    </lineage>
</organism>
<protein>
    <recommendedName>
        <fullName evidence="3">Alpha/beta hydrolase</fullName>
    </recommendedName>
</protein>
<name>E1RIJ2_METP4</name>
<dbReference type="GeneID" id="9743184"/>
<proteinExistence type="predicted"/>
<dbReference type="eggNOG" id="arCOG01656">
    <property type="taxonomic scope" value="Archaea"/>
</dbReference>
<evidence type="ECO:0000313" key="2">
    <source>
        <dbReference type="Proteomes" id="UP000006565"/>
    </source>
</evidence>
<dbReference type="AlphaFoldDB" id="E1RIJ2"/>
<sequence>MDKEYIKIDNNEIAIPAVLWGKSGHRLLIEVHGNCSGKEDTVIEMIAQTAVSAGYRAPSFDLPTHGERQGDNYECNPENCVSDLKAVYDYAETISSEISLFACSIGAYFSLLAYHDLDLEQSLFLSPIVNMERLIENMMKNNGISEERLNSEGRIQLPDGQALDINYYRYVKDNPVSFEWKSPTSILYGSKDDLSEWKEISGFSSRYKAPVTVLEGGEHFFHTDEQLRAFDSWAKEDLGGSAGYPSR</sequence>
<evidence type="ECO:0000313" key="1">
    <source>
        <dbReference type="EMBL" id="ADN35505.1"/>
    </source>
</evidence>
<reference evidence="1 2" key="1">
    <citation type="journal article" date="2010" name="Stand. Genomic Sci.">
        <title>Complete genome sequence of Methanoplanus petrolearius type strain (SEBR 4847).</title>
        <authorList>
            <person name="Brambilla E."/>
            <person name="Djao O.D."/>
            <person name="Daligault H."/>
            <person name="Lapidus A."/>
            <person name="Lucas S."/>
            <person name="Hammon N."/>
            <person name="Nolan M."/>
            <person name="Tice H."/>
            <person name="Cheng J.F."/>
            <person name="Han C."/>
            <person name="Tapia R."/>
            <person name="Goodwin L."/>
            <person name="Pitluck S."/>
            <person name="Liolios K."/>
            <person name="Ivanova N."/>
            <person name="Mavromatis K."/>
            <person name="Mikhailova N."/>
            <person name="Pati A."/>
            <person name="Chen A."/>
            <person name="Palaniappan K."/>
            <person name="Land M."/>
            <person name="Hauser L."/>
            <person name="Chang Y.J."/>
            <person name="Jeffries C.D."/>
            <person name="Rohde M."/>
            <person name="Spring S."/>
            <person name="Sikorski J."/>
            <person name="Goker M."/>
            <person name="Woyke T."/>
            <person name="Bristow J."/>
            <person name="Eisen J.A."/>
            <person name="Markowitz V."/>
            <person name="Hugenholtz P."/>
            <person name="Kyrpides N.C."/>
            <person name="Klenk H.P."/>
        </authorList>
    </citation>
    <scope>NUCLEOTIDE SEQUENCE [LARGE SCALE GENOMIC DNA]</scope>
    <source>
        <strain evidence="2">DSM 11571 / OCM 486 / SEBR 4847</strain>
    </source>
</reference>
<gene>
    <name evidence="1" type="ordered locus">Mpet_0731</name>
</gene>
<dbReference type="RefSeq" id="WP_013328683.1">
    <property type="nucleotide sequence ID" value="NC_014507.1"/>
</dbReference>
<evidence type="ECO:0008006" key="3">
    <source>
        <dbReference type="Google" id="ProtNLM"/>
    </source>
</evidence>
<accession>E1RIJ2</accession>
<dbReference type="SUPFAM" id="SSF53474">
    <property type="entry name" value="alpha/beta-Hydrolases"/>
    <property type="match status" value="1"/>
</dbReference>
<dbReference type="InterPro" id="IPR029058">
    <property type="entry name" value="AB_hydrolase_fold"/>
</dbReference>
<dbReference type="Gene3D" id="3.40.50.1820">
    <property type="entry name" value="alpha/beta hydrolase"/>
    <property type="match status" value="1"/>
</dbReference>
<dbReference type="STRING" id="679926.Mpet_0731"/>
<keyword evidence="2" id="KW-1185">Reference proteome</keyword>
<dbReference type="HOGENOM" id="CLU_105772_0_0_2"/>
<dbReference type="KEGG" id="mpi:Mpet_0731"/>
<dbReference type="OrthoDB" id="7531at2157"/>
<dbReference type="EMBL" id="CP002117">
    <property type="protein sequence ID" value="ADN35505.1"/>
    <property type="molecule type" value="Genomic_DNA"/>
</dbReference>
<dbReference type="Proteomes" id="UP000006565">
    <property type="component" value="Chromosome"/>
</dbReference>